<dbReference type="EnsemblPlants" id="TraesCS7A02G108000.1">
    <property type="protein sequence ID" value="TraesCS7A02G108000.1.cds1"/>
    <property type="gene ID" value="TraesCS7A02G108000"/>
</dbReference>
<dbReference type="RefSeq" id="XP_044428290.1">
    <property type="nucleotide sequence ID" value="XM_044572355.1"/>
</dbReference>
<dbReference type="Gramene" id="TraesLDM7A03G03842070.1">
    <property type="protein sequence ID" value="TraesLDM7A03G03842070.1.CDS1"/>
    <property type="gene ID" value="TraesLDM7A03G03842070"/>
</dbReference>
<dbReference type="Pfam" id="PF08541">
    <property type="entry name" value="ACP_syn_III_C"/>
    <property type="match status" value="1"/>
</dbReference>
<dbReference type="KEGG" id="taes:123153034"/>
<dbReference type="Gramene" id="TraesROB_scaffold_025187_01G000200.1">
    <property type="protein sequence ID" value="TraesROB_scaffold_025187_01G000200.1"/>
    <property type="gene ID" value="TraesROB_scaffold_025187_01G000200"/>
</dbReference>
<dbReference type="Gramene" id="TraesCS7A03G0255600.1">
    <property type="protein sequence ID" value="TraesCS7A03G0255600.1.CDS1"/>
    <property type="gene ID" value="TraesCS7A03G0255600"/>
</dbReference>
<dbReference type="EC" id="2.3.1.-" evidence="4"/>
<reference evidence="8" key="1">
    <citation type="submission" date="2018-08" db="EMBL/GenBank/DDBJ databases">
        <authorList>
            <person name="Rossello M."/>
        </authorList>
    </citation>
    <scope>NUCLEOTIDE SEQUENCE [LARGE SCALE GENOMIC DNA]</scope>
    <source>
        <strain evidence="8">cv. Chinese Spring</strain>
    </source>
</reference>
<dbReference type="SMR" id="A0A3B6RD80"/>
<dbReference type="Gramene" id="TraesCS7A02G108000.1">
    <property type="protein sequence ID" value="TraesCS7A02G108000.1.cds1"/>
    <property type="gene ID" value="TraesCS7A02G108000"/>
</dbReference>
<evidence type="ECO:0000256" key="3">
    <source>
        <dbReference type="ARBA" id="ARBA00023315"/>
    </source>
</evidence>
<comment type="similarity">
    <text evidence="1 4">Belongs to the thiolase-like superfamily. Chalcone/stilbene synthases family.</text>
</comment>
<evidence type="ECO:0000256" key="2">
    <source>
        <dbReference type="ARBA" id="ARBA00022679"/>
    </source>
</evidence>
<evidence type="ECO:0000256" key="5">
    <source>
        <dbReference type="SAM" id="Phobius"/>
    </source>
</evidence>
<keyword evidence="5" id="KW-0472">Membrane</keyword>
<dbReference type="Gramene" id="TraesWEE_scaffold_027842_01G000100.1">
    <property type="protein sequence ID" value="TraesWEE_scaffold_027842_01G000100.1"/>
    <property type="gene ID" value="TraesWEE_scaffold_027842_01G000100"/>
</dbReference>
<gene>
    <name evidence="8" type="primary">LOC123153034</name>
</gene>
<evidence type="ECO:0000256" key="4">
    <source>
        <dbReference type="PIRNR" id="PIRNR036417"/>
    </source>
</evidence>
<keyword evidence="5" id="KW-0812">Transmembrane</keyword>
<dbReference type="Gramene" id="TraesSYM7A03G03786870.1">
    <property type="protein sequence ID" value="TraesSYM7A03G03786870.1.CDS1"/>
    <property type="gene ID" value="TraesSYM7A03G03786870"/>
</dbReference>
<accession>A0A3B6RD80</accession>
<feature type="transmembrane region" description="Helical" evidence="5">
    <location>
        <begin position="202"/>
        <end position="224"/>
    </location>
</feature>
<dbReference type="UniPathway" id="UPA00094"/>
<comment type="pathway">
    <text evidence="4">Lipid metabolism; fatty acid biosynthesis.</text>
</comment>
<protein>
    <recommendedName>
        <fullName evidence="4">3-ketoacyl-CoA synthase</fullName>
        <ecNumber evidence="4">2.3.1.-</ecNumber>
    </recommendedName>
</protein>
<dbReference type="PANTHER" id="PTHR31561">
    <property type="entry name" value="3-KETOACYL-COA SYNTHASE"/>
    <property type="match status" value="1"/>
</dbReference>
<evidence type="ECO:0000259" key="6">
    <source>
        <dbReference type="Pfam" id="PF08392"/>
    </source>
</evidence>
<dbReference type="Gramene" id="TraesNOR7A03G03879230.1">
    <property type="protein sequence ID" value="TraesNOR7A03G03879230.1.CDS1"/>
    <property type="gene ID" value="TraesNOR7A03G03879230"/>
</dbReference>
<dbReference type="Gramene" id="TraesSTA7A03G03830870.1">
    <property type="protein sequence ID" value="TraesSTA7A03G03830870.1.CDS1"/>
    <property type="gene ID" value="TraesSTA7A03G03830870"/>
</dbReference>
<dbReference type="Gramene" id="TraesCLE_scaffold_074279_01G000200.1">
    <property type="protein sequence ID" value="TraesCLE_scaffold_074279_01G000200.1"/>
    <property type="gene ID" value="TraesCLE_scaffold_074279_01G000200"/>
</dbReference>
<dbReference type="GO" id="GO:0006633">
    <property type="term" value="P:fatty acid biosynthetic process"/>
    <property type="evidence" value="ECO:0007669"/>
    <property type="project" value="UniProtKB-UniPathway"/>
</dbReference>
<dbReference type="Pfam" id="PF08392">
    <property type="entry name" value="FAE1_CUT1_RppA"/>
    <property type="match status" value="1"/>
</dbReference>
<dbReference type="Gramene" id="TraesPARA_EIv1.0_2251330.1">
    <property type="protein sequence ID" value="TraesPARA_EIv1.0_2251330.1.CDS1"/>
    <property type="gene ID" value="TraesPARA_EIv1.0_2251330"/>
</dbReference>
<dbReference type="Gramene" id="TraesLAC7A03G03788560.1">
    <property type="protein sequence ID" value="TraesLAC7A03G03788560.1.CDS1"/>
    <property type="gene ID" value="TraesLAC7A03G03788560"/>
</dbReference>
<dbReference type="PIRSF" id="PIRSF036417">
    <property type="entry name" value="3-ktacl-CoA_syn"/>
    <property type="match status" value="1"/>
</dbReference>
<sequence length="480" mass="53212">MSSESHLRRLTLLYNCTANTLILRTVSKKIAPWLAAGPEIVPQPTAIWPIHLLLVIVLLVIISTLYLALRSRTVYLVDYACFRPNSNLRITKATFLEHARLSSLLDDSIVNFIATILKRSGMSDETCVPPVHHYIEPCCGLDEARNEAELVVFSVIDDLLAKTCIKRDAIGGLITNCSAFCPVPSIADMIVNKYKLRSDIRVMNLSGMACSASMIAVGLASNMLQVMPRGSHVLVVSTETIGPSYYSGNKRSMVLSNILLRVGGVAKLLSTSRSKARFRLVYFTRIITAANNSAYRCVYQEEDEKGNLGIALSKDLTVVAGDALKANIMATGPYVLPTSELLKFSLFNMARKMPHGRNIRPYIPNFCVTFEHFCIHAGGPAVISSVQHGLKLSDQYVEPSWMTLHRFGNQLSSSVWYELAYIDAKGQMKKNDRVWMIGFGAGYECNTASWVCIQPSSSADGPWGNCINHYRKDIFKKILN</sequence>
<dbReference type="GO" id="GO:0016747">
    <property type="term" value="F:acyltransferase activity, transferring groups other than amino-acyl groups"/>
    <property type="evidence" value="ECO:0007669"/>
    <property type="project" value="InterPro"/>
</dbReference>
<reference evidence="8" key="2">
    <citation type="submission" date="2018-10" db="UniProtKB">
        <authorList>
            <consortium name="EnsemblPlants"/>
        </authorList>
    </citation>
    <scope>IDENTIFICATION</scope>
</reference>
<name>A0A3B6RD80_WHEAT</name>
<dbReference type="InterPro" id="IPR013601">
    <property type="entry name" value="FAE1_typ3_polyketide_synth"/>
</dbReference>
<feature type="domain" description="FAE" evidence="6">
    <location>
        <begin position="67"/>
        <end position="352"/>
    </location>
</feature>
<proteinExistence type="inferred from homology"/>
<dbReference type="InterPro" id="IPR012392">
    <property type="entry name" value="3-ktacl-CoA_syn"/>
</dbReference>
<dbReference type="Gene3D" id="3.40.47.10">
    <property type="match status" value="1"/>
</dbReference>
<dbReference type="Gramene" id="TraesMAC7A03G03837430.1">
    <property type="protein sequence ID" value="TraesMAC7A03G03837430.1.CDS1"/>
    <property type="gene ID" value="TraesMAC7A03G03837430"/>
</dbReference>
<dbReference type="Gramene" id="TraesCAD_scaffold_003768_01G000400.1">
    <property type="protein sequence ID" value="TraesCAD_scaffold_003768_01G000400.1"/>
    <property type="gene ID" value="TraesCAD_scaffold_003768_01G000400"/>
</dbReference>
<dbReference type="Proteomes" id="UP000019116">
    <property type="component" value="Chromosome 7A"/>
</dbReference>
<organism evidence="8">
    <name type="scientific">Triticum aestivum</name>
    <name type="common">Wheat</name>
    <dbReference type="NCBI Taxonomy" id="4565"/>
    <lineage>
        <taxon>Eukaryota</taxon>
        <taxon>Viridiplantae</taxon>
        <taxon>Streptophyta</taxon>
        <taxon>Embryophyta</taxon>
        <taxon>Tracheophyta</taxon>
        <taxon>Spermatophyta</taxon>
        <taxon>Magnoliopsida</taxon>
        <taxon>Liliopsida</taxon>
        <taxon>Poales</taxon>
        <taxon>Poaceae</taxon>
        <taxon>BOP clade</taxon>
        <taxon>Pooideae</taxon>
        <taxon>Triticodae</taxon>
        <taxon>Triticeae</taxon>
        <taxon>Triticinae</taxon>
        <taxon>Triticum</taxon>
    </lineage>
</organism>
<dbReference type="InterPro" id="IPR016039">
    <property type="entry name" value="Thiolase-like"/>
</dbReference>
<dbReference type="STRING" id="4565.A0A3B6RD80"/>
<dbReference type="GeneID" id="123153034"/>
<evidence type="ECO:0000313" key="8">
    <source>
        <dbReference type="EnsemblPlants" id="TraesCS7A02G108000.1.cds1"/>
    </source>
</evidence>
<dbReference type="AlphaFoldDB" id="A0A3B6RD80"/>
<keyword evidence="9" id="KW-1185">Reference proteome</keyword>
<keyword evidence="3 4" id="KW-0012">Acyltransferase</keyword>
<feature type="domain" description="Beta-ketoacyl-[acyl-carrier-protein] synthase III C-terminal" evidence="7">
    <location>
        <begin position="371"/>
        <end position="448"/>
    </location>
</feature>
<keyword evidence="2 4" id="KW-0808">Transferase</keyword>
<dbReference type="SUPFAM" id="SSF53901">
    <property type="entry name" value="Thiolase-like"/>
    <property type="match status" value="2"/>
</dbReference>
<evidence type="ECO:0000256" key="1">
    <source>
        <dbReference type="ARBA" id="ARBA00005531"/>
    </source>
</evidence>
<dbReference type="OrthoDB" id="621557at2759"/>
<dbReference type="CDD" id="cd00831">
    <property type="entry name" value="CHS_like"/>
    <property type="match status" value="1"/>
</dbReference>
<evidence type="ECO:0000259" key="7">
    <source>
        <dbReference type="Pfam" id="PF08541"/>
    </source>
</evidence>
<evidence type="ECO:0000313" key="9">
    <source>
        <dbReference type="Proteomes" id="UP000019116"/>
    </source>
</evidence>
<keyword evidence="5" id="KW-1133">Transmembrane helix</keyword>
<dbReference type="InterPro" id="IPR013747">
    <property type="entry name" value="ACP_syn_III_C"/>
</dbReference>
<dbReference type="GO" id="GO:0016020">
    <property type="term" value="C:membrane"/>
    <property type="evidence" value="ECO:0007669"/>
    <property type="project" value="InterPro"/>
</dbReference>
<dbReference type="OMA" id="TREINDD"/>
<feature type="transmembrane region" description="Helical" evidence="5">
    <location>
        <begin position="46"/>
        <end position="69"/>
    </location>
</feature>